<keyword evidence="1" id="KW-1133">Transmembrane helix</keyword>
<reference evidence="2 3" key="1">
    <citation type="submission" date="2023-07" db="EMBL/GenBank/DDBJ databases">
        <title>Functional and genomic diversity of the sorghum phyllosphere microbiome.</title>
        <authorList>
            <person name="Shade A."/>
        </authorList>
    </citation>
    <scope>NUCLEOTIDE SEQUENCE [LARGE SCALE GENOMIC DNA]</scope>
    <source>
        <strain evidence="2 3">SORGH_AS_1126</strain>
    </source>
</reference>
<keyword evidence="3" id="KW-1185">Reference proteome</keyword>
<dbReference type="EMBL" id="JAUTBL010000002">
    <property type="protein sequence ID" value="MDQ1185960.1"/>
    <property type="molecule type" value="Genomic_DNA"/>
</dbReference>
<sequence>MKDHNQFYIPVLSFLVLASVVLLAAFINGPSDSLQSYICESDRCTLQDWLSATAGWVGFVAAAIGAYLVFGQLAEQRKQTAFMLGDAPPTLELARTAMANRRGQFEFLNWNRQRAVIRTLTFSSSTIDFPKPREVQFHSDDVERLRNPVELHDDGYLGIAVAITGWTNRQSAPNAARFELKFEDDIEDFSSLITPANQWSAVVVTLGCEIHNVRSELQCTVALVDILPGVG</sequence>
<keyword evidence="1" id="KW-0812">Transmembrane</keyword>
<accession>A0ABU0ULX2</accession>
<proteinExistence type="predicted"/>
<name>A0ABU0ULX2_9HYPH</name>
<evidence type="ECO:0000256" key="1">
    <source>
        <dbReference type="SAM" id="Phobius"/>
    </source>
</evidence>
<evidence type="ECO:0000313" key="3">
    <source>
        <dbReference type="Proteomes" id="UP001224781"/>
    </source>
</evidence>
<feature type="transmembrane region" description="Helical" evidence="1">
    <location>
        <begin position="49"/>
        <end position="70"/>
    </location>
</feature>
<comment type="caution">
    <text evidence="2">The sequence shown here is derived from an EMBL/GenBank/DDBJ whole genome shotgun (WGS) entry which is preliminary data.</text>
</comment>
<organism evidence="2 3">
    <name type="scientific">Agrobacterium larrymoorei</name>
    <dbReference type="NCBI Taxonomy" id="160699"/>
    <lineage>
        <taxon>Bacteria</taxon>
        <taxon>Pseudomonadati</taxon>
        <taxon>Pseudomonadota</taxon>
        <taxon>Alphaproteobacteria</taxon>
        <taxon>Hyphomicrobiales</taxon>
        <taxon>Rhizobiaceae</taxon>
        <taxon>Rhizobium/Agrobacterium group</taxon>
        <taxon>Agrobacterium</taxon>
    </lineage>
</organism>
<feature type="transmembrane region" description="Helical" evidence="1">
    <location>
        <begin position="7"/>
        <end position="29"/>
    </location>
</feature>
<dbReference type="Proteomes" id="UP001224781">
    <property type="component" value="Unassembled WGS sequence"/>
</dbReference>
<evidence type="ECO:0000313" key="2">
    <source>
        <dbReference type="EMBL" id="MDQ1185960.1"/>
    </source>
</evidence>
<protein>
    <submittedName>
        <fullName evidence="2">Uncharacterized protein</fullName>
    </submittedName>
</protein>
<gene>
    <name evidence="2" type="ORF">QE408_003103</name>
</gene>
<keyword evidence="1" id="KW-0472">Membrane</keyword>
<dbReference type="RefSeq" id="WP_306932600.1">
    <property type="nucleotide sequence ID" value="NZ_JAUTBL010000002.1"/>
</dbReference>